<dbReference type="InterPro" id="IPR017850">
    <property type="entry name" value="Alkaline_phosphatase_core_sf"/>
</dbReference>
<dbReference type="Pfam" id="PF01663">
    <property type="entry name" value="Phosphodiest"/>
    <property type="match status" value="1"/>
</dbReference>
<dbReference type="HOGENOM" id="CLU_024306_0_0_7"/>
<dbReference type="Gene3D" id="3.40.720.10">
    <property type="entry name" value="Alkaline Phosphatase, subunit A"/>
    <property type="match status" value="2"/>
</dbReference>
<evidence type="ECO:0000313" key="3">
    <source>
        <dbReference type="Proteomes" id="UP000004662"/>
    </source>
</evidence>
<dbReference type="GO" id="GO:0016787">
    <property type="term" value="F:hydrolase activity"/>
    <property type="evidence" value="ECO:0007669"/>
    <property type="project" value="UniProtKB-ARBA"/>
</dbReference>
<dbReference type="OrthoDB" id="9771966at2"/>
<name>G7Q8A9_9BACT</name>
<dbReference type="eggNOG" id="COG3379">
    <property type="taxonomic scope" value="Bacteria"/>
</dbReference>
<organism evidence="2 3">
    <name type="scientific">Solidesulfovibrio carbinoliphilus subsp. oakridgensis</name>
    <dbReference type="NCBI Taxonomy" id="694327"/>
    <lineage>
        <taxon>Bacteria</taxon>
        <taxon>Pseudomonadati</taxon>
        <taxon>Thermodesulfobacteriota</taxon>
        <taxon>Desulfovibrionia</taxon>
        <taxon>Desulfovibrionales</taxon>
        <taxon>Desulfovibrionaceae</taxon>
        <taxon>Solidesulfovibrio</taxon>
    </lineage>
</organism>
<protein>
    <submittedName>
        <fullName evidence="2">Type I phosphodiesterase/nucleotide pyrophosphatase</fullName>
    </submittedName>
</protein>
<dbReference type="PANTHER" id="PTHR10151">
    <property type="entry name" value="ECTONUCLEOTIDE PYROPHOSPHATASE/PHOSPHODIESTERASE"/>
    <property type="match status" value="1"/>
</dbReference>
<reference evidence="3" key="1">
    <citation type="journal article" date="2015" name="Genome Announc.">
        <title>High-Quality Draft Genome Sequence of Desulfovibrio carbinoliphilus FW-101-2B, an Organic Acid-Oxidizing Sulfate-Reducing Bacterium Isolated from Uranium(VI)-Contaminated Groundwater.</title>
        <authorList>
            <person name="Ramsay B.D."/>
            <person name="Hwang C."/>
            <person name="Woo H.L."/>
            <person name="Carroll S.L."/>
            <person name="Lucas S."/>
            <person name="Han J."/>
            <person name="Lapidus A.L."/>
            <person name="Cheng J.F."/>
            <person name="Goodwin L.A."/>
            <person name="Pitluck S."/>
            <person name="Peters L."/>
            <person name="Chertkov O."/>
            <person name="Held B."/>
            <person name="Detter J.C."/>
            <person name="Han C.S."/>
            <person name="Tapia R."/>
            <person name="Land M.L."/>
            <person name="Hauser L.J."/>
            <person name="Kyrpides N.C."/>
            <person name="Ivanova N.N."/>
            <person name="Mikhailova N."/>
            <person name="Pagani I."/>
            <person name="Woyke T."/>
            <person name="Arkin A.P."/>
            <person name="Dehal P."/>
            <person name="Chivian D."/>
            <person name="Criddle C.S."/>
            <person name="Wu W."/>
            <person name="Chakraborty R."/>
            <person name="Hazen T.C."/>
            <person name="Fields M.W."/>
        </authorList>
    </citation>
    <scope>NUCLEOTIDE SEQUENCE [LARGE SCALE GENOMIC DNA]</scope>
    <source>
        <strain evidence="3">FW-101-2B</strain>
    </source>
</reference>
<dbReference type="InterPro" id="IPR002591">
    <property type="entry name" value="Phosphodiest/P_Trfase"/>
</dbReference>
<gene>
    <name evidence="2" type="ORF">DFW101_2117</name>
</gene>
<dbReference type="Proteomes" id="UP000004662">
    <property type="component" value="Chromosome"/>
</dbReference>
<dbReference type="RefSeq" id="WP_009181505.1">
    <property type="nucleotide sequence ID" value="NZ_CM001368.1"/>
</dbReference>
<sequence>MKAARVVVVGWDGATFDILKPMVAAGRLPVLAGLLARGVHGPLRSTVPPVTPVAWTSFATGMHPGRHGIFDALTLDPHTHEVRFVSAANRLAPPVWSILSDRGRPAGAVNVPVTWPPDAVDGLVIPGMFTPSGARVVTHPPELLAAVEARFGPYRDSPPRDPDPGRYLRNLLAGIDARCDLTLWLMRKRPLDYFCSVFMESDRVQHFFWGYRDPAHPDHAALGQAIEAVYEGLDAALGRILDACPPDTAVALVSDHGAGPLKRAVFLNRWLMDQGLLVLRGDLAQTLAARPPSRLRQAVAALARAALPASVLAARRKAASRAHHRVNNLFASIVDWDRTACLSEGIAGGVFFNPRVVAEAARPKLVARLRAGLLALADPETRTRPFAAVHAREELYQGPAVARAPDVVTLCSPGYQVLVPHEIPLYGRDAPAGLFTSHPWSGRHEQYGVFALAGPGIAAGVELADAAMPDVTPTLLHALGEAVPDGMDGRVLAEAFRPGTPDARTGAGAAAATGSATPGTGGAGGTADTDDDAAARLAAELSDLGYL</sequence>
<dbReference type="AlphaFoldDB" id="G7Q8A9"/>
<dbReference type="SUPFAM" id="SSF53649">
    <property type="entry name" value="Alkaline phosphatase-like"/>
    <property type="match status" value="1"/>
</dbReference>
<feature type="region of interest" description="Disordered" evidence="1">
    <location>
        <begin position="498"/>
        <end position="528"/>
    </location>
</feature>
<evidence type="ECO:0000256" key="1">
    <source>
        <dbReference type="SAM" id="MobiDB-lite"/>
    </source>
</evidence>
<dbReference type="STRING" id="694327.DFW101_2117"/>
<dbReference type="EMBL" id="CM001368">
    <property type="protein sequence ID" value="EHJ48123.1"/>
    <property type="molecule type" value="Genomic_DNA"/>
</dbReference>
<dbReference type="PANTHER" id="PTHR10151:SF120">
    <property type="entry name" value="BIS(5'-ADENOSYL)-TRIPHOSPHATASE"/>
    <property type="match status" value="1"/>
</dbReference>
<keyword evidence="3" id="KW-1185">Reference proteome</keyword>
<evidence type="ECO:0000313" key="2">
    <source>
        <dbReference type="EMBL" id="EHJ48123.1"/>
    </source>
</evidence>
<feature type="compositionally biased region" description="Low complexity" evidence="1">
    <location>
        <begin position="499"/>
        <end position="518"/>
    </location>
</feature>
<proteinExistence type="predicted"/>
<accession>G7Q8A9</accession>